<keyword evidence="2" id="KW-1185">Reference proteome</keyword>
<sequence>MSDFKSMVDILEESKTKYPVFQHLVRDFEALPRCKGLSLNHFMLRPIQRIPQYRLFLERYLKYLPQETAEFQDASKALDIITQVNEQSNECLRRGDNFSKLLSIQNSIFGNFEIVKPGRVFLKEGELMKLSRKELQPRWFILFNDCLLCTTPVQRNLLIVHHELPLTGMKVSIPQQQEYQNEFSIISVQRSYTVAAR</sequence>
<dbReference type="PROSITE" id="PS50010">
    <property type="entry name" value="DH_2"/>
    <property type="match status" value="1"/>
</dbReference>
<dbReference type="PANTHER" id="PTHR12673">
    <property type="entry name" value="FACIOGENITAL DYSPLASIA PROTEIN"/>
    <property type="match status" value="1"/>
</dbReference>
<accession>A0ABM1C2D6</accession>
<dbReference type="InterPro" id="IPR011993">
    <property type="entry name" value="PH-like_dom_sf"/>
</dbReference>
<evidence type="ECO:0000259" key="1">
    <source>
        <dbReference type="PROSITE" id="PS50010"/>
    </source>
</evidence>
<name>A0ABM1C2D6_LIMPO</name>
<organism evidence="2 3">
    <name type="scientific">Limulus polyphemus</name>
    <name type="common">Atlantic horseshoe crab</name>
    <dbReference type="NCBI Taxonomy" id="6850"/>
    <lineage>
        <taxon>Eukaryota</taxon>
        <taxon>Metazoa</taxon>
        <taxon>Ecdysozoa</taxon>
        <taxon>Arthropoda</taxon>
        <taxon>Chelicerata</taxon>
        <taxon>Merostomata</taxon>
        <taxon>Xiphosura</taxon>
        <taxon>Limulidae</taxon>
        <taxon>Limulus</taxon>
    </lineage>
</organism>
<evidence type="ECO:0000313" key="3">
    <source>
        <dbReference type="RefSeq" id="XP_013793005.1"/>
    </source>
</evidence>
<dbReference type="InterPro" id="IPR051092">
    <property type="entry name" value="FYVE_RhoGEF_PH"/>
</dbReference>
<proteinExistence type="predicted"/>
<reference evidence="3" key="1">
    <citation type="submission" date="2025-08" db="UniProtKB">
        <authorList>
            <consortium name="RefSeq"/>
        </authorList>
    </citation>
    <scope>IDENTIFICATION</scope>
    <source>
        <tissue evidence="3">Muscle</tissue>
    </source>
</reference>
<dbReference type="RefSeq" id="XP_013793005.1">
    <property type="nucleotide sequence ID" value="XM_013937551.2"/>
</dbReference>
<protein>
    <submittedName>
        <fullName evidence="3">FYVE, RhoGEF and PH domain-containing protein 6-like</fullName>
    </submittedName>
</protein>
<evidence type="ECO:0000313" key="2">
    <source>
        <dbReference type="Proteomes" id="UP000694941"/>
    </source>
</evidence>
<dbReference type="PANTHER" id="PTHR12673:SF267">
    <property type="entry name" value="PROTEIN CBG10230"/>
    <property type="match status" value="1"/>
</dbReference>
<dbReference type="SUPFAM" id="SSF48065">
    <property type="entry name" value="DBL homology domain (DH-domain)"/>
    <property type="match status" value="1"/>
</dbReference>
<dbReference type="Gene3D" id="1.20.900.10">
    <property type="entry name" value="Dbl homology (DH) domain"/>
    <property type="match status" value="1"/>
</dbReference>
<dbReference type="GeneID" id="106476936"/>
<dbReference type="SUPFAM" id="SSF50729">
    <property type="entry name" value="PH domain-like"/>
    <property type="match status" value="1"/>
</dbReference>
<dbReference type="InterPro" id="IPR035899">
    <property type="entry name" value="DBL_dom_sf"/>
</dbReference>
<feature type="domain" description="DH" evidence="1">
    <location>
        <begin position="1"/>
        <end position="91"/>
    </location>
</feature>
<dbReference type="InterPro" id="IPR000219">
    <property type="entry name" value="DH_dom"/>
</dbReference>
<dbReference type="Proteomes" id="UP000694941">
    <property type="component" value="Unplaced"/>
</dbReference>
<dbReference type="Gene3D" id="2.30.29.30">
    <property type="entry name" value="Pleckstrin-homology domain (PH domain)/Phosphotyrosine-binding domain (PTB)"/>
    <property type="match status" value="1"/>
</dbReference>
<dbReference type="Pfam" id="PF00621">
    <property type="entry name" value="RhoGEF"/>
    <property type="match status" value="1"/>
</dbReference>
<gene>
    <name evidence="3" type="primary">LOC106476936</name>
</gene>